<evidence type="ECO:0000313" key="1">
    <source>
        <dbReference type="EMBL" id="DAF95542.1"/>
    </source>
</evidence>
<protein>
    <submittedName>
        <fullName evidence="1">Uncharacterized protein</fullName>
    </submittedName>
</protein>
<name>A0A8S5UMD9_9CAUD</name>
<reference evidence="1" key="1">
    <citation type="journal article" date="2021" name="Proc. Natl. Acad. Sci. U.S.A.">
        <title>A Catalog of Tens of Thousands of Viruses from Human Metagenomes Reveals Hidden Associations with Chronic Diseases.</title>
        <authorList>
            <person name="Tisza M.J."/>
            <person name="Buck C.B."/>
        </authorList>
    </citation>
    <scope>NUCLEOTIDE SEQUENCE</scope>
    <source>
        <strain evidence="1">CtCo31</strain>
    </source>
</reference>
<accession>A0A8S5UMD9</accession>
<proteinExistence type="predicted"/>
<organism evidence="1">
    <name type="scientific">Myoviridae sp. ctCo31</name>
    <dbReference type="NCBI Taxonomy" id="2825053"/>
    <lineage>
        <taxon>Viruses</taxon>
        <taxon>Duplodnaviria</taxon>
        <taxon>Heunggongvirae</taxon>
        <taxon>Uroviricota</taxon>
        <taxon>Caudoviricetes</taxon>
    </lineage>
</organism>
<sequence>MAIIGILLKDKMIINNWKKQNYVNLKELD</sequence>
<dbReference type="EMBL" id="BK016109">
    <property type="protein sequence ID" value="DAF95542.1"/>
    <property type="molecule type" value="Genomic_DNA"/>
</dbReference>